<evidence type="ECO:0000256" key="2">
    <source>
        <dbReference type="ARBA" id="ARBA00011073"/>
    </source>
</evidence>
<evidence type="ECO:0000256" key="3">
    <source>
        <dbReference type="ARBA" id="ARBA00022475"/>
    </source>
</evidence>
<dbReference type="GO" id="GO:0006508">
    <property type="term" value="P:proteolysis"/>
    <property type="evidence" value="ECO:0007669"/>
    <property type="project" value="UniProtKB-KW"/>
</dbReference>
<feature type="active site" description="Charge relay system" evidence="10">
    <location>
        <position position="252"/>
    </location>
</feature>
<dbReference type="PROSITE" id="PS51892">
    <property type="entry name" value="SUBTILASE"/>
    <property type="match status" value="1"/>
</dbReference>
<feature type="region of interest" description="Disordered" evidence="11">
    <location>
        <begin position="384"/>
        <end position="466"/>
    </location>
</feature>
<organism evidence="15 16">
    <name type="scientific">Actinoplanes awajinensis subsp. mycoplanecinus</name>
    <dbReference type="NCBI Taxonomy" id="135947"/>
    <lineage>
        <taxon>Bacteria</taxon>
        <taxon>Bacillati</taxon>
        <taxon>Actinomycetota</taxon>
        <taxon>Actinomycetes</taxon>
        <taxon>Micromonosporales</taxon>
        <taxon>Micromonosporaceae</taxon>
        <taxon>Actinoplanes</taxon>
    </lineage>
</organism>
<dbReference type="SUPFAM" id="SSF52743">
    <property type="entry name" value="Subtilisin-like"/>
    <property type="match status" value="1"/>
</dbReference>
<name>A0A101JLP2_9ACTN</name>
<dbReference type="EMBL" id="LLZH01000281">
    <property type="protein sequence ID" value="KUL29173.1"/>
    <property type="molecule type" value="Genomic_DNA"/>
</dbReference>
<feature type="active site" description="Charge relay system" evidence="10">
    <location>
        <position position="95"/>
    </location>
</feature>
<comment type="subcellular location">
    <subcellularLocation>
        <location evidence="1">Cell membrane</location>
        <topology evidence="1">Single-pass membrane protein</topology>
    </subcellularLocation>
</comment>
<feature type="compositionally biased region" description="Low complexity" evidence="11">
    <location>
        <begin position="427"/>
        <end position="436"/>
    </location>
</feature>
<dbReference type="GO" id="GO:0004252">
    <property type="term" value="F:serine-type endopeptidase activity"/>
    <property type="evidence" value="ECO:0007669"/>
    <property type="project" value="UniProtKB-UniRule"/>
</dbReference>
<evidence type="ECO:0000256" key="8">
    <source>
        <dbReference type="ARBA" id="ARBA00022989"/>
    </source>
</evidence>
<feature type="compositionally biased region" description="Pro residues" evidence="11">
    <location>
        <begin position="437"/>
        <end position="460"/>
    </location>
</feature>
<evidence type="ECO:0000259" key="14">
    <source>
        <dbReference type="Pfam" id="PF00082"/>
    </source>
</evidence>
<dbReference type="InterPro" id="IPR015500">
    <property type="entry name" value="Peptidase_S8_subtilisin-rel"/>
</dbReference>
<sequence>MSRVAAAALAATIASVLSWPGVAHADTVADYQKWYFDALKVSAAHQITQGKGVVVAVVDTGVDATHPDLKGQVLAGHSVGSSGDGRKDTDPESGHGTAMAGIIAGIGGGSQHVLGIAPKAKILPVSFLRKSSSLNSAEGIRWAADNGADVINMSFGGGTDDSATRKAVEYALSKNIVVVAAAGNREQGDVGVTNPANIPGVIAVTGTMKSGDFWKDSASGPEAVLAAPVENIISSAAKGVSPNGYRLATGTSDASAIVSGIAALVRAKYPDLDAANVVNRLIRTADDRGTSGRDDQYGFGEVDPVAALTADVAKVSANPLVAGGTTAPGGTDTGKGEGKDEEPAVAFSVTDPKSAALQGGLCLAVVALIVFLIVRTVRRRRKPVAYAPGMPPPGYPGAPPGYPPAQPGAVQSYPQAQPGYPAPPTGYPGQPGAYPGQPAPPGYQAPPGYPPGQAPPPGPYSGPEQR</sequence>
<dbReference type="Pfam" id="PF00082">
    <property type="entry name" value="Peptidase_S8"/>
    <property type="match status" value="1"/>
</dbReference>
<dbReference type="InterPro" id="IPR023834">
    <property type="entry name" value="T7SS_pept_S8A_mycosin"/>
</dbReference>
<dbReference type="PROSITE" id="PS00136">
    <property type="entry name" value="SUBTILASE_ASP"/>
    <property type="match status" value="1"/>
</dbReference>
<evidence type="ECO:0000313" key="15">
    <source>
        <dbReference type="EMBL" id="KUL29173.1"/>
    </source>
</evidence>
<dbReference type="Gene3D" id="3.40.50.200">
    <property type="entry name" value="Peptidase S8/S53 domain"/>
    <property type="match status" value="1"/>
</dbReference>
<dbReference type="NCBIfam" id="TIGR03921">
    <property type="entry name" value="T7SS_mycosin"/>
    <property type="match status" value="1"/>
</dbReference>
<accession>A0A101JLP2</accession>
<evidence type="ECO:0000256" key="13">
    <source>
        <dbReference type="SAM" id="SignalP"/>
    </source>
</evidence>
<evidence type="ECO:0000256" key="1">
    <source>
        <dbReference type="ARBA" id="ARBA00004162"/>
    </source>
</evidence>
<feature type="chain" id="PRO_5007097895" description="Peptidase S8/S53 domain-containing protein" evidence="13">
    <location>
        <begin position="26"/>
        <end position="466"/>
    </location>
</feature>
<reference evidence="15 16" key="1">
    <citation type="submission" date="2015-10" db="EMBL/GenBank/DDBJ databases">
        <authorList>
            <person name="Gilbert D.G."/>
        </authorList>
    </citation>
    <scope>NUCLEOTIDE SEQUENCE [LARGE SCALE GENOMIC DNA]</scope>
    <source>
        <strain evidence="15 16">NRRL B-16712</strain>
    </source>
</reference>
<feature type="region of interest" description="Disordered" evidence="11">
    <location>
        <begin position="73"/>
        <end position="94"/>
    </location>
</feature>
<dbReference type="PRINTS" id="PR00723">
    <property type="entry name" value="SUBTILISIN"/>
</dbReference>
<dbReference type="PANTHER" id="PTHR43806">
    <property type="entry name" value="PEPTIDASE S8"/>
    <property type="match status" value="1"/>
</dbReference>
<dbReference type="AlphaFoldDB" id="A0A101JLP2"/>
<keyword evidence="6 10" id="KW-0378">Hydrolase</keyword>
<keyword evidence="13" id="KW-0732">Signal</keyword>
<feature type="signal peptide" evidence="13">
    <location>
        <begin position="1"/>
        <end position="25"/>
    </location>
</feature>
<dbReference type="PANTHER" id="PTHR43806:SF11">
    <property type="entry name" value="CEREVISIN-RELATED"/>
    <property type="match status" value="1"/>
</dbReference>
<feature type="compositionally biased region" description="Basic and acidic residues" evidence="11">
    <location>
        <begin position="84"/>
        <end position="93"/>
    </location>
</feature>
<keyword evidence="7 10" id="KW-0720">Serine protease</keyword>
<evidence type="ECO:0000256" key="5">
    <source>
        <dbReference type="ARBA" id="ARBA00022692"/>
    </source>
</evidence>
<evidence type="ECO:0000256" key="7">
    <source>
        <dbReference type="ARBA" id="ARBA00022825"/>
    </source>
</evidence>
<evidence type="ECO:0000313" key="16">
    <source>
        <dbReference type="Proteomes" id="UP000053244"/>
    </source>
</evidence>
<dbReference type="InterPro" id="IPR000209">
    <property type="entry name" value="Peptidase_S8/S53_dom"/>
</dbReference>
<keyword evidence="4 10" id="KW-0645">Protease</keyword>
<dbReference type="InterPro" id="IPR050131">
    <property type="entry name" value="Peptidase_S8_subtilisin-like"/>
</dbReference>
<gene>
    <name evidence="15" type="ORF">ADL15_28845</name>
</gene>
<evidence type="ECO:0000256" key="4">
    <source>
        <dbReference type="ARBA" id="ARBA00022670"/>
    </source>
</evidence>
<dbReference type="InterPro" id="IPR023827">
    <property type="entry name" value="Peptidase_S8_Asp-AS"/>
</dbReference>
<dbReference type="InterPro" id="IPR036852">
    <property type="entry name" value="Peptidase_S8/S53_dom_sf"/>
</dbReference>
<keyword evidence="9 12" id="KW-0472">Membrane</keyword>
<evidence type="ECO:0000256" key="11">
    <source>
        <dbReference type="SAM" id="MobiDB-lite"/>
    </source>
</evidence>
<feature type="transmembrane region" description="Helical" evidence="12">
    <location>
        <begin position="355"/>
        <end position="374"/>
    </location>
</feature>
<comment type="similarity">
    <text evidence="2 10">Belongs to the peptidase S8 family.</text>
</comment>
<feature type="active site" description="Charge relay system" evidence="10">
    <location>
        <position position="59"/>
    </location>
</feature>
<dbReference type="Proteomes" id="UP000053244">
    <property type="component" value="Unassembled WGS sequence"/>
</dbReference>
<keyword evidence="3" id="KW-1003">Cell membrane</keyword>
<evidence type="ECO:0000256" key="12">
    <source>
        <dbReference type="SAM" id="Phobius"/>
    </source>
</evidence>
<protein>
    <recommendedName>
        <fullName evidence="14">Peptidase S8/S53 domain-containing protein</fullName>
    </recommendedName>
</protein>
<keyword evidence="16" id="KW-1185">Reference proteome</keyword>
<evidence type="ECO:0000256" key="9">
    <source>
        <dbReference type="ARBA" id="ARBA00023136"/>
    </source>
</evidence>
<feature type="region of interest" description="Disordered" evidence="11">
    <location>
        <begin position="321"/>
        <end position="342"/>
    </location>
</feature>
<feature type="domain" description="Peptidase S8/S53" evidence="14">
    <location>
        <begin position="50"/>
        <end position="300"/>
    </location>
</feature>
<comment type="caution">
    <text evidence="15">The sequence shown here is derived from an EMBL/GenBank/DDBJ whole genome shotgun (WGS) entry which is preliminary data.</text>
</comment>
<keyword evidence="5 12" id="KW-0812">Transmembrane</keyword>
<feature type="compositionally biased region" description="Pro residues" evidence="11">
    <location>
        <begin position="389"/>
        <end position="406"/>
    </location>
</feature>
<evidence type="ECO:0000256" key="10">
    <source>
        <dbReference type="PROSITE-ProRule" id="PRU01240"/>
    </source>
</evidence>
<proteinExistence type="inferred from homology"/>
<keyword evidence="8 12" id="KW-1133">Transmembrane helix</keyword>
<evidence type="ECO:0000256" key="6">
    <source>
        <dbReference type="ARBA" id="ARBA00022801"/>
    </source>
</evidence>
<dbReference type="GO" id="GO:0005886">
    <property type="term" value="C:plasma membrane"/>
    <property type="evidence" value="ECO:0007669"/>
    <property type="project" value="UniProtKB-SubCell"/>
</dbReference>